<proteinExistence type="predicted"/>
<evidence type="ECO:0000313" key="1">
    <source>
        <dbReference type="EMBL" id="CEK51100.1"/>
    </source>
</evidence>
<sequence length="67" mass="6640">DKFNERVVEAAAGSGDLTSNVNQKQTNAKPSLLGACASPVPQLAAAPSSVVVSVTTTTTASSPQATP</sequence>
<name>A0A0B6Y6H8_9EUPU</name>
<gene>
    <name evidence="1" type="primary">ORF12492</name>
</gene>
<dbReference type="AlphaFoldDB" id="A0A0B6Y6H8"/>
<dbReference type="EMBL" id="HACG01004235">
    <property type="protein sequence ID" value="CEK51100.1"/>
    <property type="molecule type" value="Transcribed_RNA"/>
</dbReference>
<feature type="non-terminal residue" evidence="1">
    <location>
        <position position="67"/>
    </location>
</feature>
<protein>
    <submittedName>
        <fullName evidence="1">Uncharacterized protein</fullName>
    </submittedName>
</protein>
<accession>A0A0B6Y6H8</accession>
<reference evidence="1" key="1">
    <citation type="submission" date="2014-12" db="EMBL/GenBank/DDBJ databases">
        <title>Insight into the proteome of Arion vulgaris.</title>
        <authorList>
            <person name="Aradska J."/>
            <person name="Bulat T."/>
            <person name="Smidak R."/>
            <person name="Sarate P."/>
            <person name="Gangsoo J."/>
            <person name="Sialana F."/>
            <person name="Bilban M."/>
            <person name="Lubec G."/>
        </authorList>
    </citation>
    <scope>NUCLEOTIDE SEQUENCE</scope>
    <source>
        <tissue evidence="1">Skin</tissue>
    </source>
</reference>
<feature type="non-terminal residue" evidence="1">
    <location>
        <position position="1"/>
    </location>
</feature>
<organism evidence="1">
    <name type="scientific">Arion vulgaris</name>
    <dbReference type="NCBI Taxonomy" id="1028688"/>
    <lineage>
        <taxon>Eukaryota</taxon>
        <taxon>Metazoa</taxon>
        <taxon>Spiralia</taxon>
        <taxon>Lophotrochozoa</taxon>
        <taxon>Mollusca</taxon>
        <taxon>Gastropoda</taxon>
        <taxon>Heterobranchia</taxon>
        <taxon>Euthyneura</taxon>
        <taxon>Panpulmonata</taxon>
        <taxon>Eupulmonata</taxon>
        <taxon>Stylommatophora</taxon>
        <taxon>Helicina</taxon>
        <taxon>Arionoidea</taxon>
        <taxon>Arionidae</taxon>
        <taxon>Arion</taxon>
    </lineage>
</organism>